<dbReference type="FunFam" id="3.40.50.300:FF:002469">
    <property type="entry name" value="Cell division control protein 21"/>
    <property type="match status" value="1"/>
</dbReference>
<evidence type="ECO:0000259" key="10">
    <source>
        <dbReference type="PROSITE" id="PS50051"/>
    </source>
</evidence>
<comment type="similarity">
    <text evidence="1">Belongs to the MCM family.</text>
</comment>
<comment type="caution">
    <text evidence="11">The sequence shown here is derived from an EMBL/GenBank/DDBJ whole genome shotgun (WGS) entry which is preliminary data.</text>
</comment>
<evidence type="ECO:0000256" key="3">
    <source>
        <dbReference type="ARBA" id="ARBA00022705"/>
    </source>
</evidence>
<dbReference type="InterPro" id="IPR036388">
    <property type="entry name" value="WH-like_DNA-bd_sf"/>
</dbReference>
<evidence type="ECO:0000256" key="2">
    <source>
        <dbReference type="ARBA" id="ARBA00012551"/>
    </source>
</evidence>
<keyword evidence="7" id="KW-0067">ATP-binding</keyword>
<dbReference type="PANTHER" id="PTHR11630:SF66">
    <property type="entry name" value="DNA REPLICATION LICENSING FACTOR MCM4"/>
    <property type="match status" value="1"/>
</dbReference>
<gene>
    <name evidence="11" type="ORF">LCGC14_1418600</name>
</gene>
<dbReference type="SUPFAM" id="SSF50249">
    <property type="entry name" value="Nucleic acid-binding proteins"/>
    <property type="match status" value="1"/>
</dbReference>
<dbReference type="Pfam" id="PF17207">
    <property type="entry name" value="MCM_OB"/>
    <property type="match status" value="1"/>
</dbReference>
<feature type="compositionally biased region" description="Basic and acidic residues" evidence="9">
    <location>
        <begin position="1"/>
        <end position="27"/>
    </location>
</feature>
<dbReference type="InterPro" id="IPR041562">
    <property type="entry name" value="MCM_lid"/>
</dbReference>
<protein>
    <recommendedName>
        <fullName evidence="2">DNA helicase</fullName>
        <ecNumber evidence="2">3.6.4.12</ecNumber>
    </recommendedName>
</protein>
<dbReference type="GO" id="GO:0016787">
    <property type="term" value="F:hydrolase activity"/>
    <property type="evidence" value="ECO:0007669"/>
    <property type="project" value="UniProtKB-KW"/>
</dbReference>
<evidence type="ECO:0000256" key="8">
    <source>
        <dbReference type="ARBA" id="ARBA00023125"/>
    </source>
</evidence>
<name>A0A0F9M7J1_9ZZZZ</name>
<dbReference type="Gene3D" id="1.10.10.10">
    <property type="entry name" value="Winged helix-like DNA-binding domain superfamily/Winged helix DNA-binding domain"/>
    <property type="match status" value="1"/>
</dbReference>
<keyword evidence="5" id="KW-0378">Hydrolase</keyword>
<feature type="compositionally biased region" description="Polar residues" evidence="9">
    <location>
        <begin position="28"/>
        <end position="39"/>
    </location>
</feature>
<feature type="domain" description="MCM C-terminal AAA(+) ATPase" evidence="10">
    <location>
        <begin position="448"/>
        <end position="648"/>
    </location>
</feature>
<dbReference type="InterPro" id="IPR027417">
    <property type="entry name" value="P-loop_NTPase"/>
</dbReference>
<keyword evidence="3" id="KW-0235">DNA replication</keyword>
<sequence length="844" mass="96116">MKEKKENRDVKKVENKKTPEKNQDDSNKLNTLKNSQNSKEAQKDLENNIQEIQENNNNIQDNSNDIMISISKHIIDYDIDTIRKRYNIIDKKGSIYLIRAFINNKTSEWVDVQVVKEWTNLESRKIDPAISRLIQVGLLERTTKKHRKFLRPTKKLLEELKVIADEKERIQKHLEQDTDIETKINEVIRNNYMDKLMKIVSGYPETKSLEVDVKALDKVDISLSDWVMINPDEAISQFTKEIHKIDLPTDILKIEIHTRFKNLPQSSQKNIRDIKSESNAQLFELDVMVRKATDVKPKLILAAFECRRCGNVMTVEQTEEMIKEPFLCESCETRGPFKLLTKESEFVNYQRLTVEETREKLRGIDRPKQIKVILDDDLTEKGIMPGDRIRITAIPRITRKQHQNKKSLVFNVHLEANNIMKLESSFEDIKITKADEKQIKKLAKNPKVYEMIQDSIAPHIKGYKDVKQGIMYQLFSSPPIEMDDGSRIRGDIHILMLGDPSTGKSDILDNVTKNIAPRSIFTTGTGSSGVGLTATAVKDDETGEWVLEAGALVLANGGLAAIDEFSHMSKEDMAYMHEAMEQQRISIAKAGIYATFPCETSVLAACNPKMGRFDDYASLSSQIEIPPPLISRFDLIFFVRDDINDTIEVTEQILNTAKDPKSVKPTIPYKTLRKYIAYTRRNIFPILTDEASDKIRDFYLKMRGADNEGSAISITPRQLWAVIRISSASARIMLSKKITVEDAERAIDILTVSLKDAGLDPDTGEVDIDKFMGGISTSQRTNVMKILNIISGLEKQFGTAAKEEIVAGAKEEGLDKKQTDELIIMLKKRAEIYEAKPSRFKVVV</sequence>
<dbReference type="SMART" id="SM00350">
    <property type="entry name" value="MCM"/>
    <property type="match status" value="1"/>
</dbReference>
<dbReference type="PANTHER" id="PTHR11630">
    <property type="entry name" value="DNA REPLICATION LICENSING FACTOR MCM FAMILY MEMBER"/>
    <property type="match status" value="1"/>
</dbReference>
<proteinExistence type="inferred from homology"/>
<dbReference type="EMBL" id="LAZR01009434">
    <property type="protein sequence ID" value="KKM72630.1"/>
    <property type="molecule type" value="Genomic_DNA"/>
</dbReference>
<dbReference type="InterPro" id="IPR031327">
    <property type="entry name" value="MCM"/>
</dbReference>
<dbReference type="GO" id="GO:0005524">
    <property type="term" value="F:ATP binding"/>
    <property type="evidence" value="ECO:0007669"/>
    <property type="project" value="UniProtKB-KW"/>
</dbReference>
<evidence type="ECO:0000313" key="11">
    <source>
        <dbReference type="EMBL" id="KKM72630.1"/>
    </source>
</evidence>
<feature type="region of interest" description="Disordered" evidence="9">
    <location>
        <begin position="1"/>
        <end position="42"/>
    </location>
</feature>
<evidence type="ECO:0000256" key="7">
    <source>
        <dbReference type="ARBA" id="ARBA00022840"/>
    </source>
</evidence>
<dbReference type="GO" id="GO:0006260">
    <property type="term" value="P:DNA replication"/>
    <property type="evidence" value="ECO:0007669"/>
    <property type="project" value="UniProtKB-KW"/>
</dbReference>
<evidence type="ECO:0000256" key="1">
    <source>
        <dbReference type="ARBA" id="ARBA00008010"/>
    </source>
</evidence>
<dbReference type="Gene3D" id="3.30.1640.10">
    <property type="entry name" value="mini-chromosome maintenance (MCM) complex, chain A, domain 1"/>
    <property type="match status" value="1"/>
</dbReference>
<dbReference type="Pfam" id="PF00493">
    <property type="entry name" value="MCM"/>
    <property type="match status" value="1"/>
</dbReference>
<dbReference type="SUPFAM" id="SSF52540">
    <property type="entry name" value="P-loop containing nucleoside triphosphate hydrolases"/>
    <property type="match status" value="1"/>
</dbReference>
<keyword evidence="4" id="KW-0547">Nucleotide-binding</keyword>
<reference evidence="11" key="1">
    <citation type="journal article" date="2015" name="Nature">
        <title>Complex archaea that bridge the gap between prokaryotes and eukaryotes.</title>
        <authorList>
            <person name="Spang A."/>
            <person name="Saw J.H."/>
            <person name="Jorgensen S.L."/>
            <person name="Zaremba-Niedzwiedzka K."/>
            <person name="Martijn J."/>
            <person name="Lind A.E."/>
            <person name="van Eijk R."/>
            <person name="Schleper C."/>
            <person name="Guy L."/>
            <person name="Ettema T.J."/>
        </authorList>
    </citation>
    <scope>NUCLEOTIDE SEQUENCE</scope>
</reference>
<keyword evidence="8" id="KW-0238">DNA-binding</keyword>
<keyword evidence="6" id="KW-0347">Helicase</keyword>
<dbReference type="GO" id="GO:0042555">
    <property type="term" value="C:MCM complex"/>
    <property type="evidence" value="ECO:0007669"/>
    <property type="project" value="TreeGrafter"/>
</dbReference>
<dbReference type="Gene3D" id="3.40.50.300">
    <property type="entry name" value="P-loop containing nucleotide triphosphate hydrolases"/>
    <property type="match status" value="1"/>
</dbReference>
<dbReference type="InterPro" id="IPR001208">
    <property type="entry name" value="MCM_dom"/>
</dbReference>
<dbReference type="Pfam" id="PF17855">
    <property type="entry name" value="MCM_lid"/>
    <property type="match status" value="1"/>
</dbReference>
<dbReference type="GO" id="GO:0003697">
    <property type="term" value="F:single-stranded DNA binding"/>
    <property type="evidence" value="ECO:0007669"/>
    <property type="project" value="TreeGrafter"/>
</dbReference>
<dbReference type="InterPro" id="IPR012340">
    <property type="entry name" value="NA-bd_OB-fold"/>
</dbReference>
<evidence type="ECO:0000256" key="4">
    <source>
        <dbReference type="ARBA" id="ARBA00022741"/>
    </source>
</evidence>
<dbReference type="InterPro" id="IPR033762">
    <property type="entry name" value="MCM_OB"/>
</dbReference>
<evidence type="ECO:0000256" key="9">
    <source>
        <dbReference type="SAM" id="MobiDB-lite"/>
    </source>
</evidence>
<dbReference type="PRINTS" id="PR01657">
    <property type="entry name" value="MCMFAMILY"/>
</dbReference>
<accession>A0A0F9M7J1</accession>
<dbReference type="Gene3D" id="2.40.50.140">
    <property type="entry name" value="Nucleic acid-binding proteins"/>
    <property type="match status" value="1"/>
</dbReference>
<dbReference type="Gene3D" id="2.20.28.10">
    <property type="match status" value="1"/>
</dbReference>
<dbReference type="AlphaFoldDB" id="A0A0F9M7J1"/>
<dbReference type="FunFam" id="2.20.28.10:FF:000003">
    <property type="entry name" value="DNA helicase"/>
    <property type="match status" value="1"/>
</dbReference>
<organism evidence="11">
    <name type="scientific">marine sediment metagenome</name>
    <dbReference type="NCBI Taxonomy" id="412755"/>
    <lineage>
        <taxon>unclassified sequences</taxon>
        <taxon>metagenomes</taxon>
        <taxon>ecological metagenomes</taxon>
    </lineage>
</organism>
<dbReference type="EC" id="3.6.4.12" evidence="2"/>
<evidence type="ECO:0000256" key="5">
    <source>
        <dbReference type="ARBA" id="ARBA00022801"/>
    </source>
</evidence>
<dbReference type="GO" id="GO:0017116">
    <property type="term" value="F:single-stranded DNA helicase activity"/>
    <property type="evidence" value="ECO:0007669"/>
    <property type="project" value="TreeGrafter"/>
</dbReference>
<evidence type="ECO:0000256" key="6">
    <source>
        <dbReference type="ARBA" id="ARBA00022806"/>
    </source>
</evidence>
<dbReference type="PROSITE" id="PS50051">
    <property type="entry name" value="MCM_2"/>
    <property type="match status" value="1"/>
</dbReference>